<sequence length="112" mass="12112">MGLIPFAKPYILTGISYTRNGCYTMGRNEYIGCPLCGFNKVLRSSKRGYYQWPSFDVKAALLLQVREGGGKKAGTGAKGRGKAPGSGFHLVEDESLSFAEMVDSSEYSGILS</sequence>
<dbReference type="EMBL" id="BARW01033617">
    <property type="protein sequence ID" value="GAJ11708.1"/>
    <property type="molecule type" value="Genomic_DNA"/>
</dbReference>
<dbReference type="AlphaFoldDB" id="X1U2C1"/>
<evidence type="ECO:0000313" key="1">
    <source>
        <dbReference type="EMBL" id="GAJ11708.1"/>
    </source>
</evidence>
<organism evidence="1">
    <name type="scientific">marine sediment metagenome</name>
    <dbReference type="NCBI Taxonomy" id="412755"/>
    <lineage>
        <taxon>unclassified sequences</taxon>
        <taxon>metagenomes</taxon>
        <taxon>ecological metagenomes</taxon>
    </lineage>
</organism>
<name>X1U2C1_9ZZZZ</name>
<protein>
    <submittedName>
        <fullName evidence="1">Uncharacterized protein</fullName>
    </submittedName>
</protein>
<comment type="caution">
    <text evidence="1">The sequence shown here is derived from an EMBL/GenBank/DDBJ whole genome shotgun (WGS) entry which is preliminary data.</text>
</comment>
<reference evidence="1" key="1">
    <citation type="journal article" date="2014" name="Front. Microbiol.">
        <title>High frequency of phylogenetically diverse reductive dehalogenase-homologous genes in deep subseafloor sedimentary metagenomes.</title>
        <authorList>
            <person name="Kawai M."/>
            <person name="Futagami T."/>
            <person name="Toyoda A."/>
            <person name="Takaki Y."/>
            <person name="Nishi S."/>
            <person name="Hori S."/>
            <person name="Arai W."/>
            <person name="Tsubouchi T."/>
            <person name="Morono Y."/>
            <person name="Uchiyama I."/>
            <person name="Ito T."/>
            <person name="Fujiyama A."/>
            <person name="Inagaki F."/>
            <person name="Takami H."/>
        </authorList>
    </citation>
    <scope>NUCLEOTIDE SEQUENCE</scope>
    <source>
        <strain evidence="1">Expedition CK06-06</strain>
    </source>
</reference>
<accession>X1U2C1</accession>
<proteinExistence type="predicted"/>
<gene>
    <name evidence="1" type="ORF">S12H4_52911</name>
</gene>
<feature type="non-terminal residue" evidence="1">
    <location>
        <position position="112"/>
    </location>
</feature>